<name>A0A1X6P2I3_PORUM</name>
<evidence type="ECO:0000256" key="1">
    <source>
        <dbReference type="SAM" id="MobiDB-lite"/>
    </source>
</evidence>
<dbReference type="EMBL" id="KV918921">
    <property type="protein sequence ID" value="OSX74996.1"/>
    <property type="molecule type" value="Genomic_DNA"/>
</dbReference>
<feature type="compositionally biased region" description="Gly residues" evidence="1">
    <location>
        <begin position="331"/>
        <end position="350"/>
    </location>
</feature>
<feature type="compositionally biased region" description="Gly residues" evidence="1">
    <location>
        <begin position="97"/>
        <end position="109"/>
    </location>
</feature>
<dbReference type="OrthoDB" id="2149025at2759"/>
<sequence>MTARLLGEAPSFYPTLALSRVAITTHVGLFARMFHCPAVDLRVRGYPSPALRRTAFLVASSRFPCSYCTAHAFAFGDVVRGSHAARVGRGASPPGGDVSGGGSSGGGGAAAADPSVGRDERAVAAFAAAAVVRPFPADRVRALGDLAAAVEAAVGRRGLEVIKAVVAFTGALNTVMDVQGVVLEPLVQEFAVTHMPAPPGADGTGEGGGGGCPLPTTETRRPSVAAALAAAAAAAVEAAAEAGVPAGVPLRRAIGGGFSPRSLSSRSVSSASSTPLSEASQWSGSSPPSPSCAGPAAAARAVDGVGGGGGSSAAASDTIPPSPAAAAAAAAGGGGATNGKGSGGGGGGGSSHSRRANVWDFFRTVSAATSSMRLEAQLYRGIPTTGAGVQAWADARLGAHGARFLTHIRGVELRRACCFALRENLLFDPALDAPPAAGGGGGGGATPASATGPVVPPDVPPARHWALDERLALWYVFGRVTGSADLVDDAVSAGVVATGRPRAALRADWEAYHGRGESGDGRRDVARRLAAAAATRTENVGAPLVAAITAVCTPGAIMELASLLSVLEMWRRLRLLYGLNELVR</sequence>
<evidence type="ECO:0000313" key="2">
    <source>
        <dbReference type="EMBL" id="OSX74996.1"/>
    </source>
</evidence>
<dbReference type="SUPFAM" id="SSF69118">
    <property type="entry name" value="AhpD-like"/>
    <property type="match status" value="1"/>
</dbReference>
<feature type="compositionally biased region" description="Low complexity" evidence="1">
    <location>
        <begin position="259"/>
        <end position="303"/>
    </location>
</feature>
<protein>
    <submittedName>
        <fullName evidence="2">Uncharacterized protein</fullName>
    </submittedName>
</protein>
<accession>A0A1X6P2I3</accession>
<dbReference type="Gene3D" id="1.20.1290.10">
    <property type="entry name" value="AhpD-like"/>
    <property type="match status" value="1"/>
</dbReference>
<proteinExistence type="predicted"/>
<dbReference type="InterPro" id="IPR029032">
    <property type="entry name" value="AhpD-like"/>
</dbReference>
<organism evidence="2 3">
    <name type="scientific">Porphyra umbilicalis</name>
    <name type="common">Purple laver</name>
    <name type="synonym">Red alga</name>
    <dbReference type="NCBI Taxonomy" id="2786"/>
    <lineage>
        <taxon>Eukaryota</taxon>
        <taxon>Rhodophyta</taxon>
        <taxon>Bangiophyceae</taxon>
        <taxon>Bangiales</taxon>
        <taxon>Bangiaceae</taxon>
        <taxon>Porphyra</taxon>
    </lineage>
</organism>
<keyword evidence="3" id="KW-1185">Reference proteome</keyword>
<dbReference type="Proteomes" id="UP000218209">
    <property type="component" value="Unassembled WGS sequence"/>
</dbReference>
<reference evidence="2 3" key="1">
    <citation type="submission" date="2017-03" db="EMBL/GenBank/DDBJ databases">
        <title>WGS assembly of Porphyra umbilicalis.</title>
        <authorList>
            <person name="Brawley S.H."/>
            <person name="Blouin N.A."/>
            <person name="Ficko-Blean E."/>
            <person name="Wheeler G.L."/>
            <person name="Lohr M."/>
            <person name="Goodson H.V."/>
            <person name="Jenkins J.W."/>
            <person name="Blaby-Haas C.E."/>
            <person name="Helliwell K.E."/>
            <person name="Chan C."/>
            <person name="Marriage T."/>
            <person name="Bhattacharya D."/>
            <person name="Klein A.S."/>
            <person name="Badis Y."/>
            <person name="Brodie J."/>
            <person name="Cao Y."/>
            <person name="Collen J."/>
            <person name="Dittami S.M."/>
            <person name="Gachon C.M."/>
            <person name="Green B.R."/>
            <person name="Karpowicz S."/>
            <person name="Kim J.W."/>
            <person name="Kudahl U."/>
            <person name="Lin S."/>
            <person name="Michel G."/>
            <person name="Mittag M."/>
            <person name="Olson B.J."/>
            <person name="Pangilinan J."/>
            <person name="Peng Y."/>
            <person name="Qiu H."/>
            <person name="Shu S."/>
            <person name="Singer J.T."/>
            <person name="Smith A.G."/>
            <person name="Sprecher B.N."/>
            <person name="Wagner V."/>
            <person name="Wang W."/>
            <person name="Wang Z.-Y."/>
            <person name="Yan J."/>
            <person name="Yarish C."/>
            <person name="Zoeuner-Riek S."/>
            <person name="Zhuang Y."/>
            <person name="Zou Y."/>
            <person name="Lindquist E.A."/>
            <person name="Grimwood J."/>
            <person name="Barry K."/>
            <person name="Rokhsar D.S."/>
            <person name="Schmutz J."/>
            <person name="Stiller J.W."/>
            <person name="Grossman A.R."/>
            <person name="Prochnik S.E."/>
        </authorList>
    </citation>
    <scope>NUCLEOTIDE SEQUENCE [LARGE SCALE GENOMIC DNA]</scope>
    <source>
        <strain evidence="2">4086291</strain>
    </source>
</reference>
<feature type="region of interest" description="Disordered" evidence="1">
    <location>
        <begin position="257"/>
        <end position="352"/>
    </location>
</feature>
<dbReference type="AlphaFoldDB" id="A0A1X6P2I3"/>
<feature type="region of interest" description="Disordered" evidence="1">
    <location>
        <begin position="88"/>
        <end position="114"/>
    </location>
</feature>
<evidence type="ECO:0000313" key="3">
    <source>
        <dbReference type="Proteomes" id="UP000218209"/>
    </source>
</evidence>
<feature type="compositionally biased region" description="Low complexity" evidence="1">
    <location>
        <begin position="312"/>
        <end position="330"/>
    </location>
</feature>
<gene>
    <name evidence="2" type="ORF">BU14_0258s0001</name>
</gene>